<protein>
    <submittedName>
        <fullName evidence="2">Uncharacterized protein</fullName>
    </submittedName>
</protein>
<feature type="coiled-coil region" evidence="1">
    <location>
        <begin position="41"/>
        <end position="68"/>
    </location>
</feature>
<name>W6RAL2_9HYPH</name>
<dbReference type="HOGENOM" id="CLU_2357774_0_0_5"/>
<organism evidence="2 3">
    <name type="scientific">Rhizobium favelukesii</name>
    <dbReference type="NCBI Taxonomy" id="348824"/>
    <lineage>
        <taxon>Bacteria</taxon>
        <taxon>Pseudomonadati</taxon>
        <taxon>Pseudomonadota</taxon>
        <taxon>Alphaproteobacteria</taxon>
        <taxon>Hyphomicrobiales</taxon>
        <taxon>Rhizobiaceae</taxon>
        <taxon>Rhizobium/Agrobacterium group</taxon>
        <taxon>Rhizobium</taxon>
    </lineage>
</organism>
<evidence type="ECO:0000313" key="2">
    <source>
        <dbReference type="EMBL" id="CDM57395.1"/>
    </source>
</evidence>
<evidence type="ECO:0000313" key="3">
    <source>
        <dbReference type="Proteomes" id="UP000019443"/>
    </source>
</evidence>
<dbReference type="KEGG" id="rhl:LPU83_1730"/>
<gene>
    <name evidence="2" type="ORF">LPU83_1730</name>
</gene>
<dbReference type="AlphaFoldDB" id="W6RAL2"/>
<keyword evidence="3" id="KW-1185">Reference proteome</keyword>
<proteinExistence type="predicted"/>
<keyword evidence="1" id="KW-0175">Coiled coil</keyword>
<reference evidence="2" key="1">
    <citation type="submission" date="2013-11" db="EMBL/GenBank/DDBJ databases">
        <title>Draft genome sequence of the broad-host-range Rhizobium sp. LPU83 strain, a member of the low-genetic diversity Oregon-like Rhizobium sp. group.</title>
        <authorList>
            <person name="Wibberg D."/>
            <person name="Puehler A."/>
            <person name="Schlueter A."/>
        </authorList>
    </citation>
    <scope>NUCLEOTIDE SEQUENCE [LARGE SCALE GENOMIC DNA]</scope>
    <source>
        <strain evidence="2">LPU83</strain>
    </source>
</reference>
<sequence length="96" mass="10861">MLAENTTNPKDRQMTEQKKLSFAEMRGKINADANNSHLSNLAYALDAVSQQRRELDKIEKEITDMAAAVEAGDFPDGTVLRELYDRAHGHTPKKRF</sequence>
<dbReference type="Proteomes" id="UP000019443">
    <property type="component" value="Chromosome"/>
</dbReference>
<accession>W6RAL2</accession>
<evidence type="ECO:0000256" key="1">
    <source>
        <dbReference type="SAM" id="Coils"/>
    </source>
</evidence>
<dbReference type="PATRIC" id="fig|348824.6.peg.1856"/>
<dbReference type="EMBL" id="HG916852">
    <property type="protein sequence ID" value="CDM57395.1"/>
    <property type="molecule type" value="Genomic_DNA"/>
</dbReference>